<feature type="domain" description="AB hydrolase-1" evidence="4">
    <location>
        <begin position="40"/>
        <end position="303"/>
    </location>
</feature>
<dbReference type="AlphaFoldDB" id="A0A9X4LMA7"/>
<keyword evidence="5" id="KW-0378">Hydrolase</keyword>
<dbReference type="PIRSF" id="PIRSF000443">
    <property type="entry name" value="Homoser_Ac_trans"/>
    <property type="match status" value="1"/>
</dbReference>
<dbReference type="RefSeq" id="WP_268149055.1">
    <property type="nucleotide sequence ID" value="NZ_JAPPUW010000006.1"/>
</dbReference>
<dbReference type="InterPro" id="IPR000073">
    <property type="entry name" value="AB_hydrolase_1"/>
</dbReference>
<evidence type="ECO:0000256" key="1">
    <source>
        <dbReference type="ARBA" id="ARBA00023167"/>
    </source>
</evidence>
<dbReference type="GO" id="GO:0016787">
    <property type="term" value="F:hydrolase activity"/>
    <property type="evidence" value="ECO:0007669"/>
    <property type="project" value="UniProtKB-KW"/>
</dbReference>
<comment type="caution">
    <text evidence="5">The sequence shown here is derived from an EMBL/GenBank/DDBJ whole genome shotgun (WGS) entry which is preliminary data.</text>
</comment>
<organism evidence="5 6">
    <name type="scientific">Pelomonas aquatica</name>
    <dbReference type="NCBI Taxonomy" id="431058"/>
    <lineage>
        <taxon>Bacteria</taxon>
        <taxon>Pseudomonadati</taxon>
        <taxon>Pseudomonadota</taxon>
        <taxon>Betaproteobacteria</taxon>
        <taxon>Burkholderiales</taxon>
        <taxon>Sphaerotilaceae</taxon>
        <taxon>Roseateles</taxon>
    </lineage>
</organism>
<feature type="active site" description="Nucleophile" evidence="3">
    <location>
        <position position="144"/>
    </location>
</feature>
<dbReference type="PANTHER" id="PTHR32268:SF16">
    <property type="entry name" value="SERINE O-SUCCINYLTRANSFERASE"/>
    <property type="match status" value="1"/>
</dbReference>
<keyword evidence="2" id="KW-0012">Acyltransferase</keyword>
<dbReference type="EMBL" id="SGUG01000063">
    <property type="protein sequence ID" value="MDG0865309.1"/>
    <property type="molecule type" value="Genomic_DNA"/>
</dbReference>
<dbReference type="InterPro" id="IPR008220">
    <property type="entry name" value="HAT_MetX-like"/>
</dbReference>
<evidence type="ECO:0000256" key="2">
    <source>
        <dbReference type="ARBA" id="ARBA00023315"/>
    </source>
</evidence>
<protein>
    <submittedName>
        <fullName evidence="5">Alpha/beta fold hydrolase</fullName>
    </submittedName>
</protein>
<accession>A0A9X4LMA7</accession>
<dbReference type="SUPFAM" id="SSF53474">
    <property type="entry name" value="alpha/beta-Hydrolases"/>
    <property type="match status" value="1"/>
</dbReference>
<dbReference type="GO" id="GO:0004414">
    <property type="term" value="F:homoserine O-acetyltransferase activity"/>
    <property type="evidence" value="ECO:0007669"/>
    <property type="project" value="TreeGrafter"/>
</dbReference>
<feature type="active site" evidence="3">
    <location>
        <position position="268"/>
    </location>
</feature>
<gene>
    <name evidence="5" type="ORF">EXJ73_22870</name>
</gene>
<dbReference type="InterPro" id="IPR029058">
    <property type="entry name" value="AB_hydrolase_fold"/>
</dbReference>
<proteinExistence type="predicted"/>
<keyword evidence="1" id="KW-0028">Amino-acid biosynthesis</keyword>
<keyword evidence="2" id="KW-0808">Transferase</keyword>
<reference evidence="5" key="1">
    <citation type="submission" date="2019-02" db="EMBL/GenBank/DDBJ databases">
        <title>Draft genome of the type strain Pelomonas aquatica CCUG 52575T.</title>
        <authorList>
            <person name="Gomila M."/>
            <person name="Lalucat J."/>
        </authorList>
    </citation>
    <scope>NUCLEOTIDE SEQUENCE</scope>
    <source>
        <strain evidence="5">CCUG 52575</strain>
    </source>
</reference>
<evidence type="ECO:0000313" key="6">
    <source>
        <dbReference type="Proteomes" id="UP001152766"/>
    </source>
</evidence>
<feature type="active site" evidence="3">
    <location>
        <position position="301"/>
    </location>
</feature>
<dbReference type="Proteomes" id="UP001152766">
    <property type="component" value="Unassembled WGS sequence"/>
</dbReference>
<sequence length="326" mass="34808">MAMPLEQFVEHDVALQRGGRLAECVTAYATLGRLNAARDNAVLVLHGYTTGPDMLSPDSTAAEGSWAGLVGPGLAVDTDRCFVLCPNLLGSSYGSTGPRSIDPATGRVYGPDFPALAVADSVDAQARLCSHLGIEKLHAAIGPSLGAMQAFSWGVRHPARVARVVAAVGSPYRPAGVVPADKLRPMFDARPYDAEALRPWLLQQRIQTLRAYGMAGTDGEVEARAALWAREFDAAALLVLAEAVSDFDVRAELHRMTAPLLFVLSRSDTLFPPSLRHELAPLFNAALQSWRFVEIDSDQGHLASGADAALWAAELAAFIEMKEPAP</sequence>
<name>A0A9X4LMA7_9BURK</name>
<evidence type="ECO:0000259" key="4">
    <source>
        <dbReference type="Pfam" id="PF00561"/>
    </source>
</evidence>
<evidence type="ECO:0000256" key="3">
    <source>
        <dbReference type="PIRSR" id="PIRSR000443-1"/>
    </source>
</evidence>
<dbReference type="Pfam" id="PF00561">
    <property type="entry name" value="Abhydrolase_1"/>
    <property type="match status" value="1"/>
</dbReference>
<keyword evidence="1" id="KW-0486">Methionine biosynthesis</keyword>
<evidence type="ECO:0000313" key="5">
    <source>
        <dbReference type="EMBL" id="MDG0865309.1"/>
    </source>
</evidence>
<dbReference type="GO" id="GO:0009086">
    <property type="term" value="P:methionine biosynthetic process"/>
    <property type="evidence" value="ECO:0007669"/>
    <property type="project" value="UniProtKB-KW"/>
</dbReference>
<dbReference type="Gene3D" id="3.40.50.1820">
    <property type="entry name" value="alpha/beta hydrolase"/>
    <property type="match status" value="2"/>
</dbReference>
<keyword evidence="6" id="KW-1185">Reference proteome</keyword>
<dbReference type="PANTHER" id="PTHR32268">
    <property type="entry name" value="HOMOSERINE O-ACETYLTRANSFERASE"/>
    <property type="match status" value="1"/>
</dbReference>
<dbReference type="GO" id="GO:0009092">
    <property type="term" value="P:homoserine metabolic process"/>
    <property type="evidence" value="ECO:0007669"/>
    <property type="project" value="TreeGrafter"/>
</dbReference>